<keyword evidence="1" id="KW-0812">Transmembrane</keyword>
<name>A0A554LPZ3_9BACT</name>
<feature type="transmembrane region" description="Helical" evidence="1">
    <location>
        <begin position="125"/>
        <end position="147"/>
    </location>
</feature>
<feature type="transmembrane region" description="Helical" evidence="1">
    <location>
        <begin position="51"/>
        <end position="84"/>
    </location>
</feature>
<comment type="caution">
    <text evidence="2">The sequence shown here is derived from an EMBL/GenBank/DDBJ whole genome shotgun (WGS) entry which is preliminary data.</text>
</comment>
<organism evidence="2 3">
    <name type="scientific">Candidatus Berkelbacteria bacterium Athens1014_28</name>
    <dbReference type="NCBI Taxonomy" id="2017145"/>
    <lineage>
        <taxon>Bacteria</taxon>
        <taxon>Candidatus Berkelbacteria</taxon>
    </lineage>
</organism>
<evidence type="ECO:0000313" key="2">
    <source>
        <dbReference type="EMBL" id="TSC94947.1"/>
    </source>
</evidence>
<dbReference type="Proteomes" id="UP000316495">
    <property type="component" value="Unassembled WGS sequence"/>
</dbReference>
<evidence type="ECO:0000256" key="1">
    <source>
        <dbReference type="SAM" id="Phobius"/>
    </source>
</evidence>
<keyword evidence="1" id="KW-0472">Membrane</keyword>
<proteinExistence type="predicted"/>
<accession>A0A554LPZ3</accession>
<dbReference type="EMBL" id="VMGN01000003">
    <property type="protein sequence ID" value="TSC94947.1"/>
    <property type="molecule type" value="Genomic_DNA"/>
</dbReference>
<evidence type="ECO:0000313" key="3">
    <source>
        <dbReference type="Proteomes" id="UP000316495"/>
    </source>
</evidence>
<reference evidence="2 3" key="1">
    <citation type="submission" date="2017-07" db="EMBL/GenBank/DDBJ databases">
        <title>Mechanisms for carbon and nitrogen cycling indicate functional differentiation within the Candidate Phyla Radiation.</title>
        <authorList>
            <person name="Danczak R.E."/>
            <person name="Johnston M.D."/>
            <person name="Kenah C."/>
            <person name="Slattery M."/>
            <person name="Wrighton K.C."/>
            <person name="Wilkins M.J."/>
        </authorList>
    </citation>
    <scope>NUCLEOTIDE SEQUENCE [LARGE SCALE GENOMIC DNA]</scope>
    <source>
        <strain evidence="2">Athens1014_28</strain>
    </source>
</reference>
<feature type="transmembrane region" description="Helical" evidence="1">
    <location>
        <begin position="27"/>
        <end position="44"/>
    </location>
</feature>
<keyword evidence="1" id="KW-1133">Transmembrane helix</keyword>
<feature type="transmembrane region" description="Helical" evidence="1">
    <location>
        <begin position="90"/>
        <end position="113"/>
    </location>
</feature>
<protein>
    <submittedName>
        <fullName evidence="2">Uncharacterized protein</fullName>
    </submittedName>
</protein>
<dbReference type="AlphaFoldDB" id="A0A554LPZ3"/>
<sequence length="174" mass="20301">MIIFFLFLSYFLALLQATFFANFNFFSLSIDIILITSLVILFIGYRRQSLFFLIASIIFLSLFSSAPFVTLFFSYFFVFFPYIILEQQKIISSPTVATSIIYFFLSVIVVNLFHIIFSADLAPDFFYLLIISALLNSIVGFLVYYLVNKVLVFYNPYVRDKKIKIITSKNKIDF</sequence>
<gene>
    <name evidence="2" type="ORF">Athens101428_72</name>
</gene>